<dbReference type="Gene3D" id="3.90.182.10">
    <property type="entry name" value="Toxin - Anthrax Protective Antigen,domain 1"/>
    <property type="match status" value="2"/>
</dbReference>
<feature type="signal peptide" evidence="2">
    <location>
        <begin position="1"/>
        <end position="31"/>
    </location>
</feature>
<dbReference type="PANTHER" id="PTHR32305">
    <property type="match status" value="1"/>
</dbReference>
<dbReference type="SMART" id="SM00758">
    <property type="entry name" value="PA14"/>
    <property type="match status" value="2"/>
</dbReference>
<comment type="caution">
    <text evidence="4">The sequence shown here is derived from an EMBL/GenBank/DDBJ whole genome shotgun (WGS) entry which is preliminary data.</text>
</comment>
<dbReference type="Pfam" id="PF07691">
    <property type="entry name" value="PA14"/>
    <property type="match status" value="2"/>
</dbReference>
<feature type="domain" description="PA14" evidence="3">
    <location>
        <begin position="1282"/>
        <end position="1429"/>
    </location>
</feature>
<dbReference type="InterPro" id="IPR037524">
    <property type="entry name" value="PA14/GLEYA"/>
</dbReference>
<dbReference type="SUPFAM" id="SSF49785">
    <property type="entry name" value="Galactose-binding domain-like"/>
    <property type="match status" value="1"/>
</dbReference>
<sequence length="2440" mass="261600">MRRSLSLSAVAISSALALTLGVLVPIAPAEATETAEATIAVPPLESAPLEAPELSTPQGEFIPELEAREPLARDSTKPPAEFESSLDEFDPSTATEVERDEFTTTYEGADGSYVSAVSAVPTSAEVDGEWVNIETHVELAADGTRQQDAHPLNPEFGAFADEEGAFAVSNDDHRVEFTLDGAASSPFSSVTTPRAPPSNEVTYREVFEGVDLTYEIDDAGVKETLVLNEAPERGESSWTWSVSTDGLEMRAETDGRIVFVDTEGVVQFHVPAPLVWDSSGIEGEREPASENLRATISGSGSSWSLTLSANEEWLASADREYPVFVDPTIYKYDAAYYSYKSNGVTSNSAYIGNTRESNQNVYWRTIVRYDFPDLAGKQFLGGAAEIAYGGNGTTGTYGGSLWGASNFCYSCNQGLLGSFSLGTSSAVVSGTALNEKFAEIGRTGLSSYHLMWVGDEAGAYSFKEVATRLFIEWKDKPSVVHNTPSSGAATSPHPKFTVTGSVNYDIPLSYAFKVEELVNGSWVVVHQSPWQTKSTLQVNNLTPNKTHRWQARVKDGLDGYLGTSTKSAWTSTWTFTTSLPDVSPPEIDAYPDDESVLSDSTPKLSIWLWNPPQRADQYQFHIATGSDGLSGMIVQSGWLNAPHPSSSSTMTWTPPAGSLVNGGVYTWGVSSRSGSDVRDPVWTNTFTVDTRLGSSGPSPYDTAGPVTVNMANGNASFSFSSPTVATVGGAMGVAFNYNSQEQRQGLRAEYFDALNPGQSATSNFVFTDQNGQPREPVLVRDETVINADWKFGSPGPGVNSNYFLARWTGFVTVPTTGTYRFDAAHDDGVRIWIADANGQYQSMVDRWSYGTTTPTFPNSIQLTAGQPRKIKVEYHEVTASASIALYIKYAGGSIYKVPSDWLSGSPRILPQGWGTSTPIAGAATPYVRASVTEGSVSITLADGSNLAFTKKSDGGYEPPFGSKAILSLSATKRVTLTDESGTVVQFNAQGNVTSVTTLADAMKPATPELSYDSSGRPAKVTDPVTPSTGPGNGGQKRSVDFSYYGSSSVCPTDTGYTPAPGMLCKITYPGTTEVTKLLYNANGQLQRIVDPGGAITDFAYTGKNQVASIRTSSLHDWLARPGSGARDAAVALYSIAYDVDGRVVSVKSPAPDGVTAADRPEKVYDYDYYEGFLAGSSTMDVVGVGNPGTTGHSLTTHFDDSWRMTRSISALGLTTWKEWDHKDFLLSSTDSQGRKTTNIYDGDDRLTDTYGPAPKACFDGVTRLPKPTCEIVPAHTRTEFDDGYRGLHVAWFTNKDLLGQPKKFTLGLPGSHSGQIESDWGTSAPTSGIPADGWSLRMTGLVQFEGAEEYSFATWADDGTRVWINDELVVENWRDQSGMYSSTVVGYQAEENEIARIRVEYYDATGTAQLRLRWKKGASGSLVTVPGSRLSPGYDLANNVTVEDSVPINSGLDDSIVPDITTALDYEHPWLGAVTSSTIDPGGLALETKQKFESPESSSGWMRRTSRMLPGPVAAGLSASSVGATKYEYHPDGGTASSSLGLSQTTCGVPTSTRQAGLLKKTIEPSPTGSVTDGRTTLYLYDSWGRVAGTKTASDPWACTYWDARGRITSATIPAYNGEPARTVTYTYGFNDTGAISTVADGSVTGSPNGGTITTQTDVAGRTVTYTDVWGTVTVPTYEEHTGWVEEVTTTPASGAAGTQFFEYDADGKVTEIRHTNTALGLDDTTIATPTYSASQVLASVTYLNGTSLTDIAPSPSGAAVSMKWNFQEIGEVVHPAEAVYEFGFESGTDSWLWYPYSHSGSATAHAGSGSSVLAQTGNYPAGALRTFTDLVEGAEYTLSGWAASTQDATVETTLTVAADGISNTPHELEPADGSTVTWVPVSHTFTATGTSQQVSFSAYDAVTNSANVLLDDIALTRSSWVEEGGVAADADGSESVRDQVVRSQSGRIVKNTLTDRGLTETSNYRFDGAGRLTEASIPGHVLGYSYADTTGCTNNYAGRSGNRTGFTDTVGGVVVTDVSYCYDYADRLVSTNPDTAQPGANPVLGQAMSTTAPLANIAYDSHGNTTKLANQTMVYDAANRHMKTTVIDGSVTTTITYQRDVTGRIVSRTTSDGTTTSTVQYLYSSSGLFAVKSDSTMQYSLSLPGGVNVTATGSAEQSWSYPNVHGDVILTADHSGLRIGARFKFDPFGQPIDANGAIGTTAADDTVPDNLEGDADHAWVGQHQKLYEHAGSIASIEMGVRVYVAALGRFLSVDPVEGGVTNAYDYPADPVNGLDLTGEKCTSHCVKKVSKAKGAKESKKLNPVSTAPVGPQDWGQEYGIETTDWHWDEDSGRWKLSIEVLRPDEPASWTDWSAYDSQLDEISVPKNQWEAIIEMYGPDMNTRSMFQQYQCHQVGDFTGFTGETWDLEYSRPDTLWWPVTGFSPRDRFPYFTMGCSWSG</sequence>
<dbReference type="InterPro" id="IPR008979">
    <property type="entry name" value="Galactose-bd-like_sf"/>
</dbReference>
<accession>A0ABT6KPV4</accession>
<keyword evidence="5" id="KW-1185">Reference proteome</keyword>
<organism evidence="4 5">
    <name type="scientific">Antiquaquibacter oligotrophicus</name>
    <dbReference type="NCBI Taxonomy" id="2880260"/>
    <lineage>
        <taxon>Bacteria</taxon>
        <taxon>Bacillati</taxon>
        <taxon>Actinomycetota</taxon>
        <taxon>Actinomycetes</taxon>
        <taxon>Micrococcales</taxon>
        <taxon>Microbacteriaceae</taxon>
        <taxon>Antiquaquibacter</taxon>
    </lineage>
</organism>
<evidence type="ECO:0000256" key="2">
    <source>
        <dbReference type="SAM" id="SignalP"/>
    </source>
</evidence>
<dbReference type="EMBL" id="JARXVQ010000001">
    <property type="protein sequence ID" value="MDH6182013.1"/>
    <property type="molecule type" value="Genomic_DNA"/>
</dbReference>
<dbReference type="InterPro" id="IPR011658">
    <property type="entry name" value="PA14_dom"/>
</dbReference>
<dbReference type="SUPFAM" id="SSF56988">
    <property type="entry name" value="Anthrax protective antigen"/>
    <property type="match status" value="2"/>
</dbReference>
<feature type="region of interest" description="Disordered" evidence="1">
    <location>
        <begin position="69"/>
        <end position="96"/>
    </location>
</feature>
<feature type="domain" description="PA14" evidence="3">
    <location>
        <begin position="756"/>
        <end position="901"/>
    </location>
</feature>
<dbReference type="Gene3D" id="2.180.10.10">
    <property type="entry name" value="RHS repeat-associated core"/>
    <property type="match status" value="2"/>
</dbReference>
<dbReference type="PANTHER" id="PTHR32305:SF15">
    <property type="entry name" value="PROTEIN RHSA-RELATED"/>
    <property type="match status" value="1"/>
</dbReference>
<protein>
    <submittedName>
        <fullName evidence="4">RHS repeat-associated protein</fullName>
    </submittedName>
</protein>
<gene>
    <name evidence="4" type="ORF">M2152_002195</name>
</gene>
<proteinExistence type="predicted"/>
<name>A0ABT6KPV4_9MICO</name>
<feature type="chain" id="PRO_5046351317" evidence="2">
    <location>
        <begin position="32"/>
        <end position="2440"/>
    </location>
</feature>
<evidence type="ECO:0000313" key="5">
    <source>
        <dbReference type="Proteomes" id="UP001160142"/>
    </source>
</evidence>
<reference evidence="4 5" key="1">
    <citation type="submission" date="2023-04" db="EMBL/GenBank/DDBJ databases">
        <title>Genome Encyclopedia of Bacteria and Archaea VI: Functional Genomics of Type Strains.</title>
        <authorList>
            <person name="Whitman W."/>
        </authorList>
    </citation>
    <scope>NUCLEOTIDE SEQUENCE [LARGE SCALE GENOMIC DNA]</scope>
    <source>
        <strain evidence="4 5">SG_E_30_P1</strain>
    </source>
</reference>
<evidence type="ECO:0000259" key="3">
    <source>
        <dbReference type="PROSITE" id="PS51820"/>
    </source>
</evidence>
<feature type="region of interest" description="Disordered" evidence="1">
    <location>
        <begin position="1006"/>
        <end position="1037"/>
    </location>
</feature>
<dbReference type="PROSITE" id="PS51820">
    <property type="entry name" value="PA14"/>
    <property type="match status" value="2"/>
</dbReference>
<evidence type="ECO:0000256" key="1">
    <source>
        <dbReference type="SAM" id="MobiDB-lite"/>
    </source>
</evidence>
<dbReference type="Proteomes" id="UP001160142">
    <property type="component" value="Unassembled WGS sequence"/>
</dbReference>
<evidence type="ECO:0000313" key="4">
    <source>
        <dbReference type="EMBL" id="MDH6182013.1"/>
    </source>
</evidence>
<keyword evidence="2" id="KW-0732">Signal</keyword>
<dbReference type="InterPro" id="IPR050708">
    <property type="entry name" value="T6SS_VgrG/RHS"/>
</dbReference>